<dbReference type="GO" id="GO:0004527">
    <property type="term" value="F:exonuclease activity"/>
    <property type="evidence" value="ECO:0007669"/>
    <property type="project" value="UniProtKB-KW"/>
</dbReference>
<accession>U1GUN1</accession>
<keyword evidence="2" id="KW-0540">Nuclease</keyword>
<dbReference type="InterPro" id="IPR036691">
    <property type="entry name" value="Endo/exonu/phosph_ase_sf"/>
</dbReference>
<sequence length="392" mass="43604">MGGVFLLRFAGKNLLIKADGRSIVRNAAVFTAFFRKIRVKIQSVDDYKVKSKSTHGEAAMKKITITYFFPLLLIGAGCTLAAEGSKDRDTERQMRVQTIRIVNWNVQTFFDANADGCEYAEFKSPKSKWGRDEYAARLGRLCDAIKKLNADVYVFEEIENEGVMYDIANLLAGGAWNGKKNWNYACFVKSPGDALGCAVLSRYPLGAMTVHALDIRTYAEQPRMRPVIDVSVFADSHRLTLCVNHWKSKLGGGKETELWRSWQESVLARLLLQTNGSAAVACGDFNRDIEEFTKGTESGAVFLRGAGFGEVSEILVKSPWLSENAHAMYSYYYGGKGERIDHFFLSGRAEAVSFAAETDGPWADEKGIPVRYAMHTGKGYSDHLPIAASIRY</sequence>
<evidence type="ECO:0000313" key="5">
    <source>
        <dbReference type="Proteomes" id="UP000016646"/>
    </source>
</evidence>
<evidence type="ECO:0000313" key="2">
    <source>
        <dbReference type="EMBL" id="ERF60319.1"/>
    </source>
</evidence>
<keyword evidence="5" id="KW-1185">Reference proteome</keyword>
<dbReference type="EMBL" id="AUZJ01000043">
    <property type="protein sequence ID" value="ERF60319.1"/>
    <property type="molecule type" value="Genomic_DNA"/>
</dbReference>
<organism evidence="2 4">
    <name type="scientific">Treponema socranskii subsp. socranskii VPI DR56BR1116 = ATCC 35536</name>
    <dbReference type="NCBI Taxonomy" id="1125725"/>
    <lineage>
        <taxon>Bacteria</taxon>
        <taxon>Pseudomonadati</taxon>
        <taxon>Spirochaetota</taxon>
        <taxon>Spirochaetia</taxon>
        <taxon>Spirochaetales</taxon>
        <taxon>Treponemataceae</taxon>
        <taxon>Treponema</taxon>
    </lineage>
</organism>
<dbReference type="AlphaFoldDB" id="U1GUN1"/>
<gene>
    <name evidence="3" type="ORF">HMPREF0860_0380</name>
    <name evidence="2" type="ORF">HMPREF1325_2594</name>
</gene>
<dbReference type="GO" id="GO:0004519">
    <property type="term" value="F:endonuclease activity"/>
    <property type="evidence" value="ECO:0007669"/>
    <property type="project" value="UniProtKB-KW"/>
</dbReference>
<proteinExistence type="predicted"/>
<dbReference type="PANTHER" id="PTHR42834">
    <property type="entry name" value="ENDONUCLEASE/EXONUCLEASE/PHOSPHATASE FAMILY PROTEIN (AFU_ORTHOLOGUE AFUA_3G09210)"/>
    <property type="match status" value="1"/>
</dbReference>
<comment type="caution">
    <text evidence="2">The sequence shown here is derived from an EMBL/GenBank/DDBJ whole genome shotgun (WGS) entry which is preliminary data.</text>
</comment>
<dbReference type="Proteomes" id="UP000016646">
    <property type="component" value="Unassembled WGS sequence"/>
</dbReference>
<name>U1GUN1_TRESO</name>
<evidence type="ECO:0000313" key="4">
    <source>
        <dbReference type="Proteomes" id="UP000016412"/>
    </source>
</evidence>
<protein>
    <submittedName>
        <fullName evidence="2">Endonuclease/exonuclease/phosphatase family protein</fullName>
    </submittedName>
</protein>
<dbReference type="Pfam" id="PF03372">
    <property type="entry name" value="Exo_endo_phos"/>
    <property type="match status" value="1"/>
</dbReference>
<dbReference type="PANTHER" id="PTHR42834:SF1">
    <property type="entry name" value="ENDONUCLEASE_EXONUCLEASE_PHOSPHATASE FAMILY PROTEIN (AFU_ORTHOLOGUE AFUA_3G09210)"/>
    <property type="match status" value="1"/>
</dbReference>
<feature type="domain" description="Endonuclease/exonuclease/phosphatase" evidence="1">
    <location>
        <begin position="104"/>
        <end position="383"/>
    </location>
</feature>
<evidence type="ECO:0000259" key="1">
    <source>
        <dbReference type="Pfam" id="PF03372"/>
    </source>
</evidence>
<dbReference type="PATRIC" id="fig|1125725.3.peg.1766"/>
<dbReference type="SUPFAM" id="SSF56219">
    <property type="entry name" value="DNase I-like"/>
    <property type="match status" value="1"/>
</dbReference>
<keyword evidence="2" id="KW-0269">Exonuclease</keyword>
<dbReference type="Proteomes" id="UP000016412">
    <property type="component" value="Unassembled WGS sequence"/>
</dbReference>
<dbReference type="eggNOG" id="COG3568">
    <property type="taxonomic scope" value="Bacteria"/>
</dbReference>
<reference evidence="4 5" key="1">
    <citation type="submission" date="2013-08" db="EMBL/GenBank/DDBJ databases">
        <authorList>
            <person name="Durkin A.S."/>
            <person name="Haft D.R."/>
            <person name="McCorrison J."/>
            <person name="Torralba M."/>
            <person name="Gillis M."/>
            <person name="Haft D.H."/>
            <person name="Methe B."/>
            <person name="Sutton G."/>
            <person name="Nelson K.E."/>
        </authorList>
    </citation>
    <scope>NUCLEOTIDE SEQUENCE [LARGE SCALE GENOMIC DNA]</scope>
    <source>
        <strain evidence="3 5">ATCC 35536</strain>
        <strain evidence="2 4">VPI DR56BR1116</strain>
    </source>
</reference>
<dbReference type="Gene3D" id="3.60.10.10">
    <property type="entry name" value="Endonuclease/exonuclease/phosphatase"/>
    <property type="match status" value="1"/>
</dbReference>
<dbReference type="STRING" id="1125725.HMPREF1325_2594"/>
<keyword evidence="2" id="KW-0255">Endonuclease</keyword>
<dbReference type="InterPro" id="IPR005135">
    <property type="entry name" value="Endo/exonuclease/phosphatase"/>
</dbReference>
<dbReference type="EMBL" id="AVQI01000084">
    <property type="protein sequence ID" value="ERJ97645.1"/>
    <property type="molecule type" value="Genomic_DNA"/>
</dbReference>
<evidence type="ECO:0000313" key="3">
    <source>
        <dbReference type="EMBL" id="ERJ97645.1"/>
    </source>
</evidence>
<keyword evidence="2" id="KW-0378">Hydrolase</keyword>